<dbReference type="GO" id="GO:0016887">
    <property type="term" value="F:ATP hydrolysis activity"/>
    <property type="evidence" value="ECO:0007669"/>
    <property type="project" value="InterPro"/>
</dbReference>
<dbReference type="GO" id="GO:0034504">
    <property type="term" value="P:protein localization to nucleus"/>
    <property type="evidence" value="ECO:0007669"/>
    <property type="project" value="TreeGrafter"/>
</dbReference>
<organism evidence="9 10">
    <name type="scientific">Oncorhynchus kisutch</name>
    <name type="common">Coho salmon</name>
    <name type="synonym">Salmo kisutch</name>
    <dbReference type="NCBI Taxonomy" id="8019"/>
    <lineage>
        <taxon>Eukaryota</taxon>
        <taxon>Metazoa</taxon>
        <taxon>Chordata</taxon>
        <taxon>Craniata</taxon>
        <taxon>Vertebrata</taxon>
        <taxon>Euteleostomi</taxon>
        <taxon>Actinopterygii</taxon>
        <taxon>Neopterygii</taxon>
        <taxon>Teleostei</taxon>
        <taxon>Protacanthopterygii</taxon>
        <taxon>Salmoniformes</taxon>
        <taxon>Salmonidae</taxon>
        <taxon>Salmoninae</taxon>
        <taxon>Oncorhynchus</taxon>
    </lineage>
</organism>
<keyword evidence="3" id="KW-0732">Signal</keyword>
<keyword evidence="7" id="KW-0325">Glycoprotein</keyword>
<dbReference type="PANTHER" id="PTHR10760:SF14">
    <property type="entry name" value="TORSIN-1B"/>
    <property type="match status" value="1"/>
</dbReference>
<evidence type="ECO:0000313" key="9">
    <source>
        <dbReference type="Ensembl" id="ENSOKIP00005087955.1"/>
    </source>
</evidence>
<gene>
    <name evidence="9" type="primary">TOR1B</name>
    <name evidence="9" type="synonym">tor1</name>
</gene>
<dbReference type="AlphaFoldDB" id="A0A8C7JHY3"/>
<dbReference type="InterPro" id="IPR027417">
    <property type="entry name" value="P-loop_NTPase"/>
</dbReference>
<dbReference type="Pfam" id="PF21376">
    <property type="entry name" value="TOR1A_C"/>
    <property type="match status" value="1"/>
</dbReference>
<proteinExistence type="inferred from homology"/>
<keyword evidence="4" id="KW-0547">Nucleotide-binding</keyword>
<sequence length="524" mass="59210">MQATYATYFVYYVLISSGFVNAFEPISTTFVVGSGVGLAAVGRTIYNYVHDGCDSKLIAFNSKGLEVALDRKLFGQHVASRVIQKAVTGFMNNKNPKKPLVLSLHGWTGTGKNFVSQLIAENLYKEGMASSFVHKFVSTAHFPHLSQIEDYKSQLQQWIKGNVTNCPRSMFIFDGVDKMYPGLIDCLKPYLGYYENLDGVSYRQAIFIFLSNAGGEHITQVALNFWKEGRDREEIQLQDLEPALSLSVFNNKKSLEVALDQKLFGQHVASRVIQKAVTGFMNNKNPKKSLVLSLHGWTGTGKNLVSQLIAENIYKEGMASSFVHQFVSTAHFPHLSQIENYKSQLQQWIKGNVTNCPRSMFIFDEMDKMHPGLIDCIKPYLDYYEYLDGVSYRQAIFIFLSNAGGEHITQVALEFWKAGRDREKIKLQHLEPALTLSVFNSKQSGLWHTSLIDKNLVDFFIPFLPLEYRHVLLCGMAEMSAKGLKPDQDVVDQMARELVYFPKSDKIFSVNGCKTIGGKLDYYT</sequence>
<evidence type="ECO:0000256" key="6">
    <source>
        <dbReference type="ARBA" id="ARBA00022840"/>
    </source>
</evidence>
<dbReference type="SUPFAM" id="SSF52540">
    <property type="entry name" value="P-loop containing nucleoside triphosphate hydrolases"/>
    <property type="match status" value="2"/>
</dbReference>
<dbReference type="InterPro" id="IPR049337">
    <property type="entry name" value="TOR1A_C"/>
</dbReference>
<evidence type="ECO:0000256" key="7">
    <source>
        <dbReference type="ARBA" id="ARBA00023180"/>
    </source>
</evidence>
<evidence type="ECO:0000259" key="8">
    <source>
        <dbReference type="SMART" id="SM00382"/>
    </source>
</evidence>
<dbReference type="PANTHER" id="PTHR10760">
    <property type="entry name" value="TORSIN"/>
    <property type="match status" value="1"/>
</dbReference>
<dbReference type="FunFam" id="3.40.50.300:FF:001719">
    <property type="entry name" value="Torsin"/>
    <property type="match status" value="1"/>
</dbReference>
<evidence type="ECO:0000256" key="2">
    <source>
        <dbReference type="ARBA" id="ARBA00006235"/>
    </source>
</evidence>
<dbReference type="InterPro" id="IPR010448">
    <property type="entry name" value="Torsin"/>
</dbReference>
<evidence type="ECO:0000256" key="1">
    <source>
        <dbReference type="ARBA" id="ARBA00004319"/>
    </source>
</evidence>
<evidence type="ECO:0000256" key="4">
    <source>
        <dbReference type="ARBA" id="ARBA00022741"/>
    </source>
</evidence>
<comment type="similarity">
    <text evidence="2">Belongs to the ClpA/ClpB family. Torsin subfamily.</text>
</comment>
<feature type="domain" description="AAA+ ATPase" evidence="8">
    <location>
        <begin position="98"/>
        <end position="241"/>
    </location>
</feature>
<dbReference type="GO" id="GO:0005788">
    <property type="term" value="C:endoplasmic reticulum lumen"/>
    <property type="evidence" value="ECO:0007669"/>
    <property type="project" value="UniProtKB-SubCell"/>
</dbReference>
<dbReference type="GO" id="GO:0071763">
    <property type="term" value="P:nuclear membrane organization"/>
    <property type="evidence" value="ECO:0007669"/>
    <property type="project" value="TreeGrafter"/>
</dbReference>
<dbReference type="InterPro" id="IPR003593">
    <property type="entry name" value="AAA+_ATPase"/>
</dbReference>
<dbReference type="Pfam" id="PF06309">
    <property type="entry name" value="Torsin"/>
    <property type="match status" value="2"/>
</dbReference>
<dbReference type="Proteomes" id="UP000694557">
    <property type="component" value="Unassembled WGS sequence"/>
</dbReference>
<keyword evidence="6" id="KW-0067">ATP-binding</keyword>
<accession>A0A8C7JHY3</accession>
<protein>
    <submittedName>
        <fullName evidence="9">Torsin family 1</fullName>
    </submittedName>
</protein>
<feature type="domain" description="AAA+ ATPase" evidence="8">
    <location>
        <begin position="288"/>
        <end position="429"/>
    </location>
</feature>
<dbReference type="Gene3D" id="3.40.50.300">
    <property type="entry name" value="P-loop containing nucleotide triphosphate hydrolases"/>
    <property type="match status" value="2"/>
</dbReference>
<evidence type="ECO:0000256" key="3">
    <source>
        <dbReference type="ARBA" id="ARBA00022729"/>
    </source>
</evidence>
<evidence type="ECO:0000313" key="10">
    <source>
        <dbReference type="Proteomes" id="UP000694557"/>
    </source>
</evidence>
<evidence type="ECO:0000256" key="5">
    <source>
        <dbReference type="ARBA" id="ARBA00022824"/>
    </source>
</evidence>
<dbReference type="FunFam" id="3.40.50.300:FF:002276">
    <property type="entry name" value="Torsin, putative"/>
    <property type="match status" value="1"/>
</dbReference>
<keyword evidence="5" id="KW-0256">Endoplasmic reticulum</keyword>
<dbReference type="GeneTree" id="ENSGT00950000182888"/>
<reference evidence="9" key="2">
    <citation type="submission" date="2025-09" db="UniProtKB">
        <authorList>
            <consortium name="Ensembl"/>
        </authorList>
    </citation>
    <scope>IDENTIFICATION</scope>
</reference>
<dbReference type="GO" id="GO:0005635">
    <property type="term" value="C:nuclear envelope"/>
    <property type="evidence" value="ECO:0007669"/>
    <property type="project" value="TreeGrafter"/>
</dbReference>
<keyword evidence="10" id="KW-1185">Reference proteome</keyword>
<dbReference type="GO" id="GO:0005524">
    <property type="term" value="F:ATP binding"/>
    <property type="evidence" value="ECO:0007669"/>
    <property type="project" value="UniProtKB-KW"/>
</dbReference>
<comment type="subcellular location">
    <subcellularLocation>
        <location evidence="1">Endoplasmic reticulum lumen</location>
    </subcellularLocation>
</comment>
<dbReference type="SMART" id="SM00382">
    <property type="entry name" value="AAA"/>
    <property type="match status" value="2"/>
</dbReference>
<name>A0A8C7JHY3_ONCKI</name>
<reference evidence="9" key="1">
    <citation type="submission" date="2025-08" db="UniProtKB">
        <authorList>
            <consortium name="Ensembl"/>
        </authorList>
    </citation>
    <scope>IDENTIFICATION</scope>
</reference>
<dbReference type="GO" id="GO:0019894">
    <property type="term" value="F:kinesin binding"/>
    <property type="evidence" value="ECO:0007669"/>
    <property type="project" value="TreeGrafter"/>
</dbReference>
<dbReference type="Ensembl" id="ENSOKIT00005094042.1">
    <property type="protein sequence ID" value="ENSOKIP00005087955.1"/>
    <property type="gene ID" value="ENSOKIG00005038359.1"/>
</dbReference>